<feature type="transmembrane region" description="Helical" evidence="9">
    <location>
        <begin position="335"/>
        <end position="360"/>
    </location>
</feature>
<evidence type="ECO:0000256" key="7">
    <source>
        <dbReference type="ARBA" id="ARBA00023136"/>
    </source>
</evidence>
<protein>
    <submittedName>
        <fullName evidence="11">Peptide MFS transporter</fullName>
    </submittedName>
</protein>
<dbReference type="SUPFAM" id="SSF103473">
    <property type="entry name" value="MFS general substrate transporter"/>
    <property type="match status" value="1"/>
</dbReference>
<feature type="transmembrane region" description="Helical" evidence="9">
    <location>
        <begin position="165"/>
        <end position="186"/>
    </location>
</feature>
<evidence type="ECO:0000256" key="1">
    <source>
        <dbReference type="ARBA" id="ARBA00004651"/>
    </source>
</evidence>
<dbReference type="Proteomes" id="UP001500752">
    <property type="component" value="Unassembled WGS sequence"/>
</dbReference>
<evidence type="ECO:0000313" key="11">
    <source>
        <dbReference type="EMBL" id="GAA3666369.1"/>
    </source>
</evidence>
<dbReference type="RefSeq" id="WP_345147735.1">
    <property type="nucleotide sequence ID" value="NZ_BAABEO010000001.1"/>
</dbReference>
<feature type="transmembrane region" description="Helical" evidence="9">
    <location>
        <begin position="402"/>
        <end position="428"/>
    </location>
</feature>
<proteinExistence type="inferred from homology"/>
<keyword evidence="5 9" id="KW-0812">Transmembrane</keyword>
<feature type="transmembrane region" description="Helical" evidence="9">
    <location>
        <begin position="125"/>
        <end position="144"/>
    </location>
</feature>
<dbReference type="InterPro" id="IPR050171">
    <property type="entry name" value="MFS_Transporters"/>
</dbReference>
<sequence length="496" mass="52542">MSTKDFAAPAAERENEEVPASRPSLFSQPKGLLTLSATEMWERFSFYGLQVILAYYLYYSLSEGGLGIATPVALGIAGAYGGVVYISQMLGGWLADRLLAPRTLVLVGGILIMLGHIALAVLPGIAGLMAGLLLIVLGTGGLKVNTTSMVGELYSREDSRRDVGYSIYYTGISIGAFLGPLLTGFLQPEFGFHVAFSAAAVGMGLGLVQYVFGMKRLPAVTRTVPNPLPRQMRARAALIAVVGAAALVTGTVTGFINFENIDTLVTVIVLVAALAYFAVLLSSRKVDRAERLMVHTYIPVFLSSLLFWTLLFQLFTTLALYMDTRVNLTIGDLTLPPALIITLEGLFATLIAPVFAAIWAKMGTAQPESGKKVVAGIACMSLTLLSFAFMGQTTGPVNSVLVVLIAMVLFGVAEIVVVPTALSLTARLAPRAASAQMTSLYFLTMAGGSTLSGFIAQAYSPENEGFFFSVVGLGSLAAAVGLYLVYRALNRKVPAL</sequence>
<dbReference type="PROSITE" id="PS50850">
    <property type="entry name" value="MFS"/>
    <property type="match status" value="1"/>
</dbReference>
<comment type="similarity">
    <text evidence="2">Belongs to the major facilitator superfamily. Proton-dependent oligopeptide transporter (POT/PTR) (TC 2.A.17) family.</text>
</comment>
<dbReference type="Gene3D" id="1.20.1250.20">
    <property type="entry name" value="MFS general substrate transporter like domains"/>
    <property type="match status" value="1"/>
</dbReference>
<feature type="transmembrane region" description="Helical" evidence="9">
    <location>
        <begin position="440"/>
        <end position="460"/>
    </location>
</feature>
<keyword evidence="4" id="KW-1003">Cell membrane</keyword>
<dbReference type="InterPro" id="IPR020846">
    <property type="entry name" value="MFS_dom"/>
</dbReference>
<evidence type="ECO:0000256" key="2">
    <source>
        <dbReference type="ARBA" id="ARBA00005982"/>
    </source>
</evidence>
<feature type="transmembrane region" description="Helical" evidence="9">
    <location>
        <begin position="294"/>
        <end position="315"/>
    </location>
</feature>
<comment type="subcellular location">
    <subcellularLocation>
        <location evidence="1">Cell membrane</location>
        <topology evidence="1">Multi-pass membrane protein</topology>
    </subcellularLocation>
</comment>
<keyword evidence="7 9" id="KW-0472">Membrane</keyword>
<feature type="transmembrane region" description="Helical" evidence="9">
    <location>
        <begin position="466"/>
        <end position="486"/>
    </location>
</feature>
<dbReference type="InterPro" id="IPR005279">
    <property type="entry name" value="Dipep/tripep_permease"/>
</dbReference>
<dbReference type="NCBIfam" id="TIGR00924">
    <property type="entry name" value="yjdL_sub1_fam"/>
    <property type="match status" value="1"/>
</dbReference>
<evidence type="ECO:0000259" key="10">
    <source>
        <dbReference type="PROSITE" id="PS50850"/>
    </source>
</evidence>
<dbReference type="Pfam" id="PF00854">
    <property type="entry name" value="PTR2"/>
    <property type="match status" value="1"/>
</dbReference>
<organism evidence="11 12">
    <name type="scientific">Arthrobacter ginkgonis</name>
    <dbReference type="NCBI Taxonomy" id="1630594"/>
    <lineage>
        <taxon>Bacteria</taxon>
        <taxon>Bacillati</taxon>
        <taxon>Actinomycetota</taxon>
        <taxon>Actinomycetes</taxon>
        <taxon>Micrococcales</taxon>
        <taxon>Micrococcaceae</taxon>
        <taxon>Arthrobacter</taxon>
    </lineage>
</organism>
<keyword evidence="6 9" id="KW-1133">Transmembrane helix</keyword>
<feature type="transmembrane region" description="Helical" evidence="9">
    <location>
        <begin position="264"/>
        <end position="282"/>
    </location>
</feature>
<keyword evidence="3" id="KW-0813">Transport</keyword>
<feature type="region of interest" description="Disordered" evidence="8">
    <location>
        <begin position="1"/>
        <end position="23"/>
    </location>
</feature>
<evidence type="ECO:0000313" key="12">
    <source>
        <dbReference type="Proteomes" id="UP001500752"/>
    </source>
</evidence>
<gene>
    <name evidence="11" type="ORF">GCM10023081_01540</name>
</gene>
<evidence type="ECO:0000256" key="4">
    <source>
        <dbReference type="ARBA" id="ARBA00022475"/>
    </source>
</evidence>
<dbReference type="PANTHER" id="PTHR23517:SF15">
    <property type="entry name" value="PROTON-DEPENDENT OLIGOPEPTIDE FAMILY TRANSPORT PROTEIN"/>
    <property type="match status" value="1"/>
</dbReference>
<evidence type="ECO:0000256" key="8">
    <source>
        <dbReference type="SAM" id="MobiDB-lite"/>
    </source>
</evidence>
<feature type="transmembrane region" description="Helical" evidence="9">
    <location>
        <begin position="99"/>
        <end position="119"/>
    </location>
</feature>
<evidence type="ECO:0000256" key="3">
    <source>
        <dbReference type="ARBA" id="ARBA00022448"/>
    </source>
</evidence>
<dbReference type="EMBL" id="BAABEO010000001">
    <property type="protein sequence ID" value="GAA3666369.1"/>
    <property type="molecule type" value="Genomic_DNA"/>
</dbReference>
<dbReference type="InterPro" id="IPR036259">
    <property type="entry name" value="MFS_trans_sf"/>
</dbReference>
<feature type="transmembrane region" description="Helical" evidence="9">
    <location>
        <begin position="372"/>
        <end position="390"/>
    </location>
</feature>
<feature type="transmembrane region" description="Helical" evidence="9">
    <location>
        <begin position="234"/>
        <end position="258"/>
    </location>
</feature>
<accession>A0ABP7BP74</accession>
<dbReference type="PANTHER" id="PTHR23517">
    <property type="entry name" value="RESISTANCE PROTEIN MDTM, PUTATIVE-RELATED-RELATED"/>
    <property type="match status" value="1"/>
</dbReference>
<dbReference type="InterPro" id="IPR000109">
    <property type="entry name" value="POT_fam"/>
</dbReference>
<feature type="transmembrane region" description="Helical" evidence="9">
    <location>
        <begin position="192"/>
        <end position="213"/>
    </location>
</feature>
<evidence type="ECO:0000256" key="9">
    <source>
        <dbReference type="SAM" id="Phobius"/>
    </source>
</evidence>
<feature type="transmembrane region" description="Helical" evidence="9">
    <location>
        <begin position="67"/>
        <end position="87"/>
    </location>
</feature>
<comment type="caution">
    <text evidence="11">The sequence shown here is derived from an EMBL/GenBank/DDBJ whole genome shotgun (WGS) entry which is preliminary data.</text>
</comment>
<name>A0ABP7BP74_9MICC</name>
<evidence type="ECO:0000256" key="6">
    <source>
        <dbReference type="ARBA" id="ARBA00022989"/>
    </source>
</evidence>
<feature type="domain" description="Major facilitator superfamily (MFS) profile" evidence="10">
    <location>
        <begin position="34"/>
        <end position="489"/>
    </location>
</feature>
<evidence type="ECO:0000256" key="5">
    <source>
        <dbReference type="ARBA" id="ARBA00022692"/>
    </source>
</evidence>
<dbReference type="CDD" id="cd17346">
    <property type="entry name" value="MFS_DtpA_like"/>
    <property type="match status" value="1"/>
</dbReference>
<keyword evidence="12" id="KW-1185">Reference proteome</keyword>
<reference evidence="12" key="1">
    <citation type="journal article" date="2019" name="Int. J. Syst. Evol. Microbiol.">
        <title>The Global Catalogue of Microorganisms (GCM) 10K type strain sequencing project: providing services to taxonomists for standard genome sequencing and annotation.</title>
        <authorList>
            <consortium name="The Broad Institute Genomics Platform"/>
            <consortium name="The Broad Institute Genome Sequencing Center for Infectious Disease"/>
            <person name="Wu L."/>
            <person name="Ma J."/>
        </authorList>
    </citation>
    <scope>NUCLEOTIDE SEQUENCE [LARGE SCALE GENOMIC DNA]</scope>
    <source>
        <strain evidence="12">JCM 30742</strain>
    </source>
</reference>